<feature type="region of interest" description="Disordered" evidence="1">
    <location>
        <begin position="1"/>
        <end position="100"/>
    </location>
</feature>
<reference evidence="3 4" key="1">
    <citation type="submission" date="2023-01" db="EMBL/GenBank/DDBJ databases">
        <title>Analysis of 21 Apiospora genomes using comparative genomics revels a genus with tremendous synthesis potential of carbohydrate active enzymes and secondary metabolites.</title>
        <authorList>
            <person name="Sorensen T."/>
        </authorList>
    </citation>
    <scope>NUCLEOTIDE SEQUENCE [LARGE SCALE GENOMIC DNA]</scope>
    <source>
        <strain evidence="3 4">CBS 20057</strain>
    </source>
</reference>
<evidence type="ECO:0008006" key="5">
    <source>
        <dbReference type="Google" id="ProtNLM"/>
    </source>
</evidence>
<keyword evidence="2" id="KW-0812">Transmembrane</keyword>
<dbReference type="EMBL" id="JAQQWI010000024">
    <property type="protein sequence ID" value="KAK7994621.1"/>
    <property type="molecule type" value="Genomic_DNA"/>
</dbReference>
<accession>A0ABR1R134</accession>
<evidence type="ECO:0000256" key="2">
    <source>
        <dbReference type="SAM" id="Phobius"/>
    </source>
</evidence>
<feature type="compositionally biased region" description="Polar residues" evidence="1">
    <location>
        <begin position="27"/>
        <end position="40"/>
    </location>
</feature>
<dbReference type="Proteomes" id="UP001396898">
    <property type="component" value="Unassembled WGS sequence"/>
</dbReference>
<proteinExistence type="predicted"/>
<evidence type="ECO:0000313" key="4">
    <source>
        <dbReference type="Proteomes" id="UP001396898"/>
    </source>
</evidence>
<protein>
    <recommendedName>
        <fullName evidence="5">Apple domain-containing protein</fullName>
    </recommendedName>
</protein>
<evidence type="ECO:0000313" key="3">
    <source>
        <dbReference type="EMBL" id="KAK7994621.1"/>
    </source>
</evidence>
<organism evidence="3 4">
    <name type="scientific">Apiospora marii</name>
    <dbReference type="NCBI Taxonomy" id="335849"/>
    <lineage>
        <taxon>Eukaryota</taxon>
        <taxon>Fungi</taxon>
        <taxon>Dikarya</taxon>
        <taxon>Ascomycota</taxon>
        <taxon>Pezizomycotina</taxon>
        <taxon>Sordariomycetes</taxon>
        <taxon>Xylariomycetidae</taxon>
        <taxon>Amphisphaeriales</taxon>
        <taxon>Apiosporaceae</taxon>
        <taxon>Apiospora</taxon>
    </lineage>
</organism>
<keyword evidence="4" id="KW-1185">Reference proteome</keyword>
<keyword evidence="2" id="KW-0472">Membrane</keyword>
<comment type="caution">
    <text evidence="3">The sequence shown here is derived from an EMBL/GenBank/DDBJ whole genome shotgun (WGS) entry which is preliminary data.</text>
</comment>
<feature type="transmembrane region" description="Helical" evidence="2">
    <location>
        <begin position="133"/>
        <end position="157"/>
    </location>
</feature>
<name>A0ABR1R134_9PEZI</name>
<gene>
    <name evidence="3" type="ORF">PG991_016209</name>
</gene>
<sequence>MVFEPRDATGEASANATVHGEPREQPVSVTETRVSASGLQIASEPHIVAQPPPTRRDSIASGLEAAMPAEPKMPPGLGSDSESKSGLAAAPPPRPQQHWAGMIPWDKETEQGKTVVQHAGGEKDEGNKRRRRWIGILGVAVLLALVTALGLGLGLGLESDSASSVPTASTVPAPTVSDTAPTCPGANNTVYTTPADEGGGTQYRRICGVSYDGNDIQPQKAETMGHCLALCSGYVGGSHCAGVVWYDAGPQGTDLNWCWLKRSMDQAVLSYRDSAQTAIRL</sequence>
<keyword evidence="2" id="KW-1133">Transmembrane helix</keyword>
<evidence type="ECO:0000256" key="1">
    <source>
        <dbReference type="SAM" id="MobiDB-lite"/>
    </source>
</evidence>